<proteinExistence type="predicted"/>
<accession>A0A2W4Z4D4</accession>
<dbReference type="SUPFAM" id="SSF53756">
    <property type="entry name" value="UDP-Glycosyltransferase/glycogen phosphorylase"/>
    <property type="match status" value="1"/>
</dbReference>
<dbReference type="Pfam" id="PF13692">
    <property type="entry name" value="Glyco_trans_1_4"/>
    <property type="match status" value="1"/>
</dbReference>
<dbReference type="EMBL" id="QFMX01000002">
    <property type="protein sequence ID" value="PZO76367.1"/>
    <property type="molecule type" value="Genomic_DNA"/>
</dbReference>
<evidence type="ECO:0008006" key="4">
    <source>
        <dbReference type="Google" id="ProtNLM"/>
    </source>
</evidence>
<dbReference type="PANTHER" id="PTHR46401">
    <property type="entry name" value="GLYCOSYLTRANSFERASE WBBK-RELATED"/>
    <property type="match status" value="1"/>
</dbReference>
<dbReference type="Proteomes" id="UP000249555">
    <property type="component" value="Unassembled WGS sequence"/>
</dbReference>
<reference evidence="2 3" key="1">
    <citation type="submission" date="2017-08" db="EMBL/GenBank/DDBJ databases">
        <title>Infants hospitalized years apart are colonized by the same room-sourced microbial strains.</title>
        <authorList>
            <person name="Brooks B."/>
            <person name="Olm M.R."/>
            <person name="Firek B.A."/>
            <person name="Baker R."/>
            <person name="Thomas B.C."/>
            <person name="Morowitz M.J."/>
            <person name="Banfield J.F."/>
        </authorList>
    </citation>
    <scope>NUCLEOTIDE SEQUENCE [LARGE SCALE GENOMIC DNA]</scope>
    <source>
        <strain evidence="2">S2_018_000_R3_119</strain>
    </source>
</reference>
<organism evidence="2 3">
    <name type="scientific">Sphingomonas taxi</name>
    <dbReference type="NCBI Taxonomy" id="1549858"/>
    <lineage>
        <taxon>Bacteria</taxon>
        <taxon>Pseudomonadati</taxon>
        <taxon>Pseudomonadota</taxon>
        <taxon>Alphaproteobacteria</taxon>
        <taxon>Sphingomonadales</taxon>
        <taxon>Sphingomonadaceae</taxon>
        <taxon>Sphingomonas</taxon>
    </lineage>
</organism>
<dbReference type="AlphaFoldDB" id="A0A2W4Z4D4"/>
<protein>
    <recommendedName>
        <fullName evidence="4">Glycosyltransferase subfamily 4-like N-terminal domain-containing protein</fullName>
    </recommendedName>
</protein>
<dbReference type="GO" id="GO:0016757">
    <property type="term" value="F:glycosyltransferase activity"/>
    <property type="evidence" value="ECO:0007669"/>
    <property type="project" value="TreeGrafter"/>
</dbReference>
<keyword evidence="1" id="KW-0808">Transferase</keyword>
<name>A0A2W4Z4D4_9SPHN</name>
<gene>
    <name evidence="2" type="ORF">DI640_02080</name>
</gene>
<dbReference type="PANTHER" id="PTHR46401:SF2">
    <property type="entry name" value="GLYCOSYLTRANSFERASE WBBK-RELATED"/>
    <property type="match status" value="1"/>
</dbReference>
<evidence type="ECO:0000313" key="3">
    <source>
        <dbReference type="Proteomes" id="UP000249555"/>
    </source>
</evidence>
<evidence type="ECO:0000313" key="2">
    <source>
        <dbReference type="EMBL" id="PZO76367.1"/>
    </source>
</evidence>
<dbReference type="Gene3D" id="3.40.50.2000">
    <property type="entry name" value="Glycogen Phosphorylase B"/>
    <property type="match status" value="2"/>
</dbReference>
<dbReference type="GO" id="GO:0009103">
    <property type="term" value="P:lipopolysaccharide biosynthetic process"/>
    <property type="evidence" value="ECO:0007669"/>
    <property type="project" value="TreeGrafter"/>
</dbReference>
<comment type="caution">
    <text evidence="2">The sequence shown here is derived from an EMBL/GenBank/DDBJ whole genome shotgun (WGS) entry which is preliminary data.</text>
</comment>
<sequence>MTPLAASDRPALRVFYIGAGDPVAPRSGMDVVARAHIGELAASPAVALTGVFATLPADTPSPAFGGVTGYRADTKTPSKARKLAHLLSGKLLMSIGFVSTPARRAIRAGLAAGPDLIVVDHIQALANVSMWRLVLGRTPFVFIAHNVTPDTLVDGARLRKSRLSALFLRIESVQAWLIEALLLRRAARTVFISDSDARHYRGLTGAKGVALCPVIERSAQASDSKAIAPPSDGVDQRRVLFIGSPGFPPNRAAIDWITRALAPALLALDAPAIVTFIGKGTREHIGPPAANVETLGFVADDEMERLLGTCLCMLSPVVHGSGLKIKMLEAFAAGAPVMATPLSLQGFEFMGVEALLDLDRPEDAARHILALAQDPAAVETARTQVRERWAAHSRRREGALVDTLIDARAARTR</sequence>
<evidence type="ECO:0000256" key="1">
    <source>
        <dbReference type="ARBA" id="ARBA00022679"/>
    </source>
</evidence>